<feature type="active site" description="Nucleophile" evidence="5">
    <location>
        <position position="8"/>
    </location>
</feature>
<evidence type="ECO:0000256" key="3">
    <source>
        <dbReference type="ARBA" id="ARBA00022842"/>
    </source>
</evidence>
<dbReference type="KEGG" id="mcub:MCBB_0398"/>
<dbReference type="SFLD" id="SFLDG01140">
    <property type="entry name" value="C2.B:_Phosphomannomutase_and_P"/>
    <property type="match status" value="1"/>
</dbReference>
<dbReference type="GeneID" id="30411258"/>
<name>A0A1D3L0A2_9EURY</name>
<organism evidence="7 8">
    <name type="scientific">Methanobacterium congolense</name>
    <dbReference type="NCBI Taxonomy" id="118062"/>
    <lineage>
        <taxon>Archaea</taxon>
        <taxon>Methanobacteriati</taxon>
        <taxon>Methanobacteriota</taxon>
        <taxon>Methanomada group</taxon>
        <taxon>Methanobacteria</taxon>
        <taxon>Methanobacteriales</taxon>
        <taxon>Methanobacteriaceae</taxon>
        <taxon>Methanobacterium</taxon>
    </lineage>
</organism>
<keyword evidence="3 5" id="KW-0460">Magnesium</keyword>
<dbReference type="GO" id="GO:0005829">
    <property type="term" value="C:cytosol"/>
    <property type="evidence" value="ECO:0007669"/>
    <property type="project" value="TreeGrafter"/>
</dbReference>
<dbReference type="RefSeq" id="WP_084789738.1">
    <property type="nucleotide sequence ID" value="NZ_LT607756.1"/>
</dbReference>
<evidence type="ECO:0000313" key="8">
    <source>
        <dbReference type="Proteomes" id="UP000094707"/>
    </source>
</evidence>
<dbReference type="Gene3D" id="3.40.50.1000">
    <property type="entry name" value="HAD superfamily/HAD-like"/>
    <property type="match status" value="1"/>
</dbReference>
<dbReference type="Pfam" id="PF08282">
    <property type="entry name" value="Hydrolase_3"/>
    <property type="match status" value="2"/>
</dbReference>
<dbReference type="CDD" id="cd07514">
    <property type="entry name" value="HAD_Pase"/>
    <property type="match status" value="1"/>
</dbReference>
<dbReference type="InterPro" id="IPR036412">
    <property type="entry name" value="HAD-like_sf"/>
</dbReference>
<dbReference type="HAMAP" id="MF_01419">
    <property type="entry name" value="GPH_hydrolase_arch"/>
    <property type="match status" value="1"/>
</dbReference>
<dbReference type="EC" id="3.1.3.18" evidence="5 6"/>
<keyword evidence="4 5" id="KW-0119">Carbohydrate metabolism</keyword>
<evidence type="ECO:0000256" key="1">
    <source>
        <dbReference type="ARBA" id="ARBA00022723"/>
    </source>
</evidence>
<feature type="binding site" evidence="5">
    <location>
        <position position="10"/>
    </location>
    <ligand>
        <name>Mg(2+)</name>
        <dbReference type="ChEBI" id="CHEBI:18420"/>
    </ligand>
</feature>
<dbReference type="SFLD" id="SFLDS00003">
    <property type="entry name" value="Haloacid_Dehalogenase"/>
    <property type="match status" value="1"/>
</dbReference>
<dbReference type="EMBL" id="LT607756">
    <property type="protein sequence ID" value="SCG84978.1"/>
    <property type="molecule type" value="Genomic_DNA"/>
</dbReference>
<dbReference type="SFLD" id="SFLDF00446">
    <property type="entry name" value="phosphoglycolate_phosphatase_3"/>
    <property type="match status" value="1"/>
</dbReference>
<dbReference type="Gene3D" id="3.90.1070.10">
    <property type="match status" value="1"/>
</dbReference>
<proteinExistence type="inferred from homology"/>
<dbReference type="PANTHER" id="PTHR10000">
    <property type="entry name" value="PHOSPHOSERINE PHOSPHATASE"/>
    <property type="match status" value="1"/>
</dbReference>
<dbReference type="OrthoDB" id="120822at2157"/>
<evidence type="ECO:0000256" key="4">
    <source>
        <dbReference type="ARBA" id="ARBA00023277"/>
    </source>
</evidence>
<sequence>MIKAVALDVDGTITDKTRKACISAIKTIRTVEDMGIPVVIVTGNISCFVNALSILFGTTGGFVAENGGVVEFQGETHVLGDIDKCQRAYEFLKSNTEGSSSVEKVEYSRYRVSEIALNRSIPVKTVKDVLKEWDVEIYDSKFAIHLTDPSVNKGSSLKFLAGKMGISTDEIMAVGDSENDLDFLKASGVKVAVSNAVPELKDIADYVTEKPYGDGVAEAVERFIL</sequence>
<keyword evidence="2 5" id="KW-0378">Hydrolase</keyword>
<comment type="catalytic activity">
    <reaction evidence="5">
        <text>2-phosphoglycolate + H2O = glycolate + phosphate</text>
        <dbReference type="Rhea" id="RHEA:14369"/>
        <dbReference type="ChEBI" id="CHEBI:15377"/>
        <dbReference type="ChEBI" id="CHEBI:29805"/>
        <dbReference type="ChEBI" id="CHEBI:43474"/>
        <dbReference type="ChEBI" id="CHEBI:58033"/>
        <dbReference type="EC" id="3.1.3.18"/>
    </reaction>
</comment>
<dbReference type="PATRIC" id="fig|129848.4.peg.401"/>
<dbReference type="NCBIfam" id="TIGR01482">
    <property type="entry name" value="SPP-subfamily"/>
    <property type="match status" value="1"/>
</dbReference>
<dbReference type="PANTHER" id="PTHR10000:SF8">
    <property type="entry name" value="HAD SUPERFAMILY HYDROLASE-LIKE, TYPE 3"/>
    <property type="match status" value="1"/>
</dbReference>
<evidence type="ECO:0000256" key="6">
    <source>
        <dbReference type="NCBIfam" id="TIGR01487"/>
    </source>
</evidence>
<evidence type="ECO:0000313" key="7">
    <source>
        <dbReference type="EMBL" id="SCG84978.1"/>
    </source>
</evidence>
<reference evidence="7 8" key="1">
    <citation type="submission" date="2016-08" db="EMBL/GenBank/DDBJ databases">
        <authorList>
            <person name="Seilhamer J.J."/>
        </authorList>
    </citation>
    <scope>NUCLEOTIDE SEQUENCE [LARGE SCALE GENOMIC DNA]</scope>
    <source>
        <strain evidence="7">Buetzberg</strain>
    </source>
</reference>
<dbReference type="SFLD" id="SFLDG01144">
    <property type="entry name" value="C2.B.4:_PGP_Like"/>
    <property type="match status" value="1"/>
</dbReference>
<feature type="binding site" evidence="5">
    <location>
        <position position="176"/>
    </location>
    <ligand>
        <name>Mg(2+)</name>
        <dbReference type="ChEBI" id="CHEBI:18420"/>
    </ligand>
</feature>
<dbReference type="NCBIfam" id="TIGR01487">
    <property type="entry name" value="Pglycolate_arch"/>
    <property type="match status" value="1"/>
</dbReference>
<evidence type="ECO:0000256" key="2">
    <source>
        <dbReference type="ARBA" id="ARBA00022801"/>
    </source>
</evidence>
<dbReference type="Proteomes" id="UP000094707">
    <property type="component" value="Chromosome I"/>
</dbReference>
<accession>A0A1D3L0A2</accession>
<dbReference type="NCBIfam" id="NF002245">
    <property type="entry name" value="PRK01158.1"/>
    <property type="match status" value="1"/>
</dbReference>
<keyword evidence="1 5" id="KW-0479">Metal-binding</keyword>
<dbReference type="SUPFAM" id="SSF56784">
    <property type="entry name" value="HAD-like"/>
    <property type="match status" value="1"/>
</dbReference>
<gene>
    <name evidence="7" type="ORF">MCBB_0398</name>
</gene>
<feature type="binding site" evidence="5">
    <location>
        <position position="8"/>
    </location>
    <ligand>
        <name>Mg(2+)</name>
        <dbReference type="ChEBI" id="CHEBI:18420"/>
    </ligand>
</feature>
<protein>
    <recommendedName>
        <fullName evidence="5 6">Phosphoglycolate phosphatase</fullName>
        <shortName evidence="5">PGP</shortName>
        <shortName evidence="5">PGPase</shortName>
        <ecNumber evidence="5 6">3.1.3.18</ecNumber>
    </recommendedName>
</protein>
<dbReference type="STRING" id="118062.MCBB_0398"/>
<dbReference type="InterPro" id="IPR006382">
    <property type="entry name" value="PGPase"/>
</dbReference>
<evidence type="ECO:0000256" key="5">
    <source>
        <dbReference type="HAMAP-Rule" id="MF_01419"/>
    </source>
</evidence>
<comment type="cofactor">
    <cofactor evidence="5">
        <name>Mg(2+)</name>
        <dbReference type="ChEBI" id="CHEBI:18420"/>
    </cofactor>
</comment>
<dbReference type="GO" id="GO:0000287">
    <property type="term" value="F:magnesium ion binding"/>
    <property type="evidence" value="ECO:0007669"/>
    <property type="project" value="InterPro"/>
</dbReference>
<dbReference type="GO" id="GO:0008967">
    <property type="term" value="F:phosphoglycolate phosphatase activity"/>
    <property type="evidence" value="ECO:0007669"/>
    <property type="project" value="UniProtKB-UniRule"/>
</dbReference>
<keyword evidence="8" id="KW-1185">Reference proteome</keyword>
<dbReference type="InterPro" id="IPR023214">
    <property type="entry name" value="HAD_sf"/>
</dbReference>
<comment type="similarity">
    <text evidence="5">Belongs to the archaeal SPP-like hydrolase family.</text>
</comment>
<comment type="function">
    <text evidence="5">Catalyzes the dephosphorylation of 2-phosphoglycolate.</text>
</comment>
<feature type="binding site" evidence="5">
    <location>
        <position position="180"/>
    </location>
    <ligand>
        <name>Mg(2+)</name>
        <dbReference type="ChEBI" id="CHEBI:18420"/>
    </ligand>
</feature>
<dbReference type="AlphaFoldDB" id="A0A1D3L0A2"/>
<feature type="binding site" evidence="5">
    <location>
        <position position="153"/>
    </location>
    <ligand>
        <name>substrate</name>
    </ligand>
</feature>